<dbReference type="Pfam" id="PF12822">
    <property type="entry name" value="ECF_trnsprt"/>
    <property type="match status" value="1"/>
</dbReference>
<feature type="transmembrane region" description="Helical" evidence="1">
    <location>
        <begin position="12"/>
        <end position="36"/>
    </location>
</feature>
<protein>
    <submittedName>
        <fullName evidence="2">ECF transporter S component</fullName>
    </submittedName>
</protein>
<accession>A0A9D2PTW3</accession>
<name>A0A9D2PTW3_9FIRM</name>
<keyword evidence="1" id="KW-1133">Transmembrane helix</keyword>
<feature type="transmembrane region" description="Helical" evidence="1">
    <location>
        <begin position="75"/>
        <end position="94"/>
    </location>
</feature>
<evidence type="ECO:0000313" key="2">
    <source>
        <dbReference type="EMBL" id="HJC67188.1"/>
    </source>
</evidence>
<feature type="transmembrane region" description="Helical" evidence="1">
    <location>
        <begin position="42"/>
        <end position="68"/>
    </location>
</feature>
<reference evidence="2" key="1">
    <citation type="journal article" date="2021" name="PeerJ">
        <title>Extensive microbial diversity within the chicken gut microbiome revealed by metagenomics and culture.</title>
        <authorList>
            <person name="Gilroy R."/>
            <person name="Ravi A."/>
            <person name="Getino M."/>
            <person name="Pursley I."/>
            <person name="Horton D.L."/>
            <person name="Alikhan N.F."/>
            <person name="Baker D."/>
            <person name="Gharbi K."/>
            <person name="Hall N."/>
            <person name="Watson M."/>
            <person name="Adriaenssens E.M."/>
            <person name="Foster-Nyarko E."/>
            <person name="Jarju S."/>
            <person name="Secka A."/>
            <person name="Antonio M."/>
            <person name="Oren A."/>
            <person name="Chaudhuri R.R."/>
            <person name="La Ragione R."/>
            <person name="Hildebrand F."/>
            <person name="Pallen M.J."/>
        </authorList>
    </citation>
    <scope>NUCLEOTIDE SEQUENCE</scope>
    <source>
        <strain evidence="2">CHK198-12963</strain>
    </source>
</reference>
<dbReference type="EMBL" id="DWWB01000058">
    <property type="protein sequence ID" value="HJC67188.1"/>
    <property type="molecule type" value="Genomic_DNA"/>
</dbReference>
<gene>
    <name evidence="2" type="ORF">H9931_10810</name>
</gene>
<dbReference type="InterPro" id="IPR024529">
    <property type="entry name" value="ECF_trnsprt_substrate-spec"/>
</dbReference>
<feature type="transmembrane region" description="Helical" evidence="1">
    <location>
        <begin position="100"/>
        <end position="120"/>
    </location>
</feature>
<dbReference type="Gene3D" id="1.10.1760.20">
    <property type="match status" value="1"/>
</dbReference>
<dbReference type="AlphaFoldDB" id="A0A9D2PTW3"/>
<keyword evidence="1" id="KW-0812">Transmembrane</keyword>
<evidence type="ECO:0000256" key="1">
    <source>
        <dbReference type="SAM" id="Phobius"/>
    </source>
</evidence>
<dbReference type="GO" id="GO:0022857">
    <property type="term" value="F:transmembrane transporter activity"/>
    <property type="evidence" value="ECO:0007669"/>
    <property type="project" value="InterPro"/>
</dbReference>
<organism evidence="2 3">
    <name type="scientific">Candidatus Enterocloster excrementigallinarum</name>
    <dbReference type="NCBI Taxonomy" id="2838558"/>
    <lineage>
        <taxon>Bacteria</taxon>
        <taxon>Bacillati</taxon>
        <taxon>Bacillota</taxon>
        <taxon>Clostridia</taxon>
        <taxon>Lachnospirales</taxon>
        <taxon>Lachnospiraceae</taxon>
        <taxon>Enterocloster</taxon>
    </lineage>
</organism>
<feature type="transmembrane region" description="Helical" evidence="1">
    <location>
        <begin position="173"/>
        <end position="201"/>
    </location>
</feature>
<comment type="caution">
    <text evidence="2">The sequence shown here is derived from an EMBL/GenBank/DDBJ whole genome shotgun (WGS) entry which is preliminary data.</text>
</comment>
<feature type="transmembrane region" description="Helical" evidence="1">
    <location>
        <begin position="132"/>
        <end position="153"/>
    </location>
</feature>
<evidence type="ECO:0000313" key="3">
    <source>
        <dbReference type="Proteomes" id="UP000823863"/>
    </source>
</evidence>
<keyword evidence="1" id="KW-0472">Membrane</keyword>
<dbReference type="Proteomes" id="UP000823863">
    <property type="component" value="Unassembled WGS sequence"/>
</dbReference>
<reference evidence="2" key="2">
    <citation type="submission" date="2021-04" db="EMBL/GenBank/DDBJ databases">
        <authorList>
            <person name="Gilroy R."/>
        </authorList>
    </citation>
    <scope>NUCLEOTIDE SEQUENCE</scope>
    <source>
        <strain evidence="2">CHK198-12963</strain>
    </source>
</reference>
<sequence length="206" mass="21604">MNKRKKDTRYLASVALMMAVVILLANTPLGMIQLPIIKATTVHIPVILGAILLGPWAGVILGATFGVCSLVSNTIAPTLTSFAFSPFMSMSGIIGALKAVWISVGCRILIGLGAGWMWILLRKIKVNEGVSLAVTGFVGSMINTGTVMGSIYVMFAREYAQARQVAFEAVFGLIMGTVTAAGIPEAIAAAVLVAVIGKILLKVKVI</sequence>
<proteinExistence type="predicted"/>